<proteinExistence type="predicted"/>
<reference evidence="2" key="1">
    <citation type="journal article" date="2022" name="Int. J. Syst. Evol. Microbiol.">
        <title>Anaeromyxobacter oryzae sp. nov., Anaeromyxobacter diazotrophicus sp. nov. and Anaeromyxobacter paludicola sp. nov., isolated from paddy soils.</title>
        <authorList>
            <person name="Itoh H."/>
            <person name="Xu Z."/>
            <person name="Mise K."/>
            <person name="Masuda Y."/>
            <person name="Ushijima N."/>
            <person name="Hayakawa C."/>
            <person name="Shiratori Y."/>
            <person name="Senoo K."/>
        </authorList>
    </citation>
    <scope>NUCLEOTIDE SEQUENCE [LARGE SCALE GENOMIC DNA]</scope>
    <source>
        <strain evidence="2">Red232</strain>
    </source>
</reference>
<evidence type="ECO:0000313" key="2">
    <source>
        <dbReference type="Proteomes" id="UP001162891"/>
    </source>
</evidence>
<dbReference type="EMBL" id="AP025591">
    <property type="protein sequence ID" value="BDG01451.1"/>
    <property type="molecule type" value="Genomic_DNA"/>
</dbReference>
<evidence type="ECO:0000313" key="1">
    <source>
        <dbReference type="EMBL" id="BDG01451.1"/>
    </source>
</evidence>
<protein>
    <submittedName>
        <fullName evidence="1">Uncharacterized protein</fullName>
    </submittedName>
</protein>
<gene>
    <name evidence="1" type="ORF">AMOR_04470</name>
</gene>
<dbReference type="Proteomes" id="UP001162891">
    <property type="component" value="Chromosome"/>
</dbReference>
<keyword evidence="2" id="KW-1185">Reference proteome</keyword>
<organism evidence="1 2">
    <name type="scientific">Anaeromyxobacter oryzae</name>
    <dbReference type="NCBI Taxonomy" id="2918170"/>
    <lineage>
        <taxon>Bacteria</taxon>
        <taxon>Pseudomonadati</taxon>
        <taxon>Myxococcota</taxon>
        <taxon>Myxococcia</taxon>
        <taxon>Myxococcales</taxon>
        <taxon>Cystobacterineae</taxon>
        <taxon>Anaeromyxobacteraceae</taxon>
        <taxon>Anaeromyxobacter</taxon>
    </lineage>
</organism>
<accession>A0ABM7WPQ4</accession>
<sequence>MDVRLHHHLWSVAVGTVVAALAIVVAPGRASAQAPPAPVNTLLDFHEMAPVTSPFIGTANPIRGVAGGALPWAITHADGTLRSDGALEVNVFGLVLANDPAVPPNQQNTNPSPAFVAIVSCQSVEGGAPKEVNVTTPQAPASPTGDARIQATVQLPTPCLAPVIFVAGTNGAWFAMTGR</sequence>
<name>A0ABM7WPQ4_9BACT</name>
<dbReference type="RefSeq" id="WP_248357993.1">
    <property type="nucleotide sequence ID" value="NZ_AP025591.1"/>
</dbReference>